<sequence>MASNIEPQRIRQRDCKIQQSGAARIIAQRMNTMLMEDSRPTPVWAVGHRSSGAAVGAVPVDSMHSADIGGLDSRGLVD</sequence>
<dbReference type="Proteomes" id="UP000807469">
    <property type="component" value="Unassembled WGS sequence"/>
</dbReference>
<name>A0A9P5ZCH3_9AGAR</name>
<dbReference type="AlphaFoldDB" id="A0A9P5ZCH3"/>
<dbReference type="EMBL" id="MU155142">
    <property type="protein sequence ID" value="KAF9484603.1"/>
    <property type="molecule type" value="Genomic_DNA"/>
</dbReference>
<comment type="caution">
    <text evidence="1">The sequence shown here is derived from an EMBL/GenBank/DDBJ whole genome shotgun (WGS) entry which is preliminary data.</text>
</comment>
<accession>A0A9P5ZCH3</accession>
<gene>
    <name evidence="1" type="ORF">BDN70DRAFT_107510</name>
</gene>
<keyword evidence="2" id="KW-1185">Reference proteome</keyword>
<organism evidence="1 2">
    <name type="scientific">Pholiota conissans</name>
    <dbReference type="NCBI Taxonomy" id="109636"/>
    <lineage>
        <taxon>Eukaryota</taxon>
        <taxon>Fungi</taxon>
        <taxon>Dikarya</taxon>
        <taxon>Basidiomycota</taxon>
        <taxon>Agaricomycotina</taxon>
        <taxon>Agaricomycetes</taxon>
        <taxon>Agaricomycetidae</taxon>
        <taxon>Agaricales</taxon>
        <taxon>Agaricineae</taxon>
        <taxon>Strophariaceae</taxon>
        <taxon>Pholiota</taxon>
    </lineage>
</organism>
<protein>
    <submittedName>
        <fullName evidence="1">Uncharacterized protein</fullName>
    </submittedName>
</protein>
<proteinExistence type="predicted"/>
<evidence type="ECO:0000313" key="1">
    <source>
        <dbReference type="EMBL" id="KAF9484603.1"/>
    </source>
</evidence>
<reference evidence="1" key="1">
    <citation type="submission" date="2020-11" db="EMBL/GenBank/DDBJ databases">
        <authorList>
            <consortium name="DOE Joint Genome Institute"/>
            <person name="Ahrendt S."/>
            <person name="Riley R."/>
            <person name="Andreopoulos W."/>
            <person name="Labutti K."/>
            <person name="Pangilinan J."/>
            <person name="Ruiz-Duenas F.J."/>
            <person name="Barrasa J.M."/>
            <person name="Sanchez-Garcia M."/>
            <person name="Camarero S."/>
            <person name="Miyauchi S."/>
            <person name="Serrano A."/>
            <person name="Linde D."/>
            <person name="Babiker R."/>
            <person name="Drula E."/>
            <person name="Ayuso-Fernandez I."/>
            <person name="Pacheco R."/>
            <person name="Padilla G."/>
            <person name="Ferreira P."/>
            <person name="Barriuso J."/>
            <person name="Kellner H."/>
            <person name="Castanera R."/>
            <person name="Alfaro M."/>
            <person name="Ramirez L."/>
            <person name="Pisabarro A.G."/>
            <person name="Kuo A."/>
            <person name="Tritt A."/>
            <person name="Lipzen A."/>
            <person name="He G."/>
            <person name="Yan M."/>
            <person name="Ng V."/>
            <person name="Cullen D."/>
            <person name="Martin F."/>
            <person name="Rosso M.-N."/>
            <person name="Henrissat B."/>
            <person name="Hibbett D."/>
            <person name="Martinez A.T."/>
            <person name="Grigoriev I.V."/>
        </authorList>
    </citation>
    <scope>NUCLEOTIDE SEQUENCE</scope>
    <source>
        <strain evidence="1">CIRM-BRFM 674</strain>
    </source>
</reference>
<evidence type="ECO:0000313" key="2">
    <source>
        <dbReference type="Proteomes" id="UP000807469"/>
    </source>
</evidence>